<dbReference type="KEGG" id="many:MANY_28120"/>
<evidence type="ECO:0000256" key="1">
    <source>
        <dbReference type="SAM" id="MobiDB-lite"/>
    </source>
</evidence>
<protein>
    <submittedName>
        <fullName evidence="2">Uncharacterized protein</fullName>
    </submittedName>
</protein>
<feature type="region of interest" description="Disordered" evidence="1">
    <location>
        <begin position="28"/>
        <end position="62"/>
    </location>
</feature>
<keyword evidence="3" id="KW-1185">Reference proteome</keyword>
<sequence length="131" mass="13148">MSGTGWTRLITVVAGGATLVAVGGAAVGCSSNKDKEPAPSSTSSSAPAVSPTEKGVINMPPKAFNQNQNAADAMLALQSQGYLVQINNGGNYSGNSVLSACRITSVDGYKGANPPPSTTVFLTLSCPNSNN</sequence>
<evidence type="ECO:0000313" key="2">
    <source>
        <dbReference type="EMBL" id="BBZ77475.1"/>
    </source>
</evidence>
<gene>
    <name evidence="2" type="ORF">MANY_28120</name>
</gene>
<evidence type="ECO:0000313" key="3">
    <source>
        <dbReference type="Proteomes" id="UP000467249"/>
    </source>
</evidence>
<reference evidence="2 3" key="1">
    <citation type="journal article" date="2019" name="Emerg. Microbes Infect.">
        <title>Comprehensive subspecies identification of 175 nontuberculous mycobacteria species based on 7547 genomic profiles.</title>
        <authorList>
            <person name="Matsumoto Y."/>
            <person name="Kinjo T."/>
            <person name="Motooka D."/>
            <person name="Nabeya D."/>
            <person name="Jung N."/>
            <person name="Uechi K."/>
            <person name="Horii T."/>
            <person name="Iida T."/>
            <person name="Fujita J."/>
            <person name="Nakamura S."/>
        </authorList>
    </citation>
    <scope>NUCLEOTIDE SEQUENCE [LARGE SCALE GENOMIC DNA]</scope>
    <source>
        <strain evidence="2 3">JCM 30275</strain>
    </source>
</reference>
<name>A0A6N4W9P5_9MYCO</name>
<dbReference type="EMBL" id="AP022620">
    <property type="protein sequence ID" value="BBZ77475.1"/>
    <property type="molecule type" value="Genomic_DNA"/>
</dbReference>
<accession>A0A6N4W9P5</accession>
<dbReference type="RefSeq" id="WP_163804788.1">
    <property type="nucleotide sequence ID" value="NZ_AP022620.1"/>
</dbReference>
<organism evidence="2 3">
    <name type="scientific">Mycolicibacterium anyangense</name>
    <dbReference type="NCBI Taxonomy" id="1431246"/>
    <lineage>
        <taxon>Bacteria</taxon>
        <taxon>Bacillati</taxon>
        <taxon>Actinomycetota</taxon>
        <taxon>Actinomycetes</taxon>
        <taxon>Mycobacteriales</taxon>
        <taxon>Mycobacteriaceae</taxon>
        <taxon>Mycolicibacterium</taxon>
    </lineage>
</organism>
<dbReference type="AlphaFoldDB" id="A0A6N4W9P5"/>
<proteinExistence type="predicted"/>
<dbReference type="Proteomes" id="UP000467249">
    <property type="component" value="Chromosome"/>
</dbReference>
<feature type="compositionally biased region" description="Low complexity" evidence="1">
    <location>
        <begin position="38"/>
        <end position="52"/>
    </location>
</feature>